<keyword evidence="2" id="KW-0001">2Fe-2S</keyword>
<evidence type="ECO:0000259" key="7">
    <source>
        <dbReference type="PROSITE" id="PS51085"/>
    </source>
</evidence>
<reference evidence="9 10" key="1">
    <citation type="submission" date="2020-03" db="EMBL/GenBank/DDBJ databases">
        <title>Genome sequence of strain Massilia sp. TW-1.</title>
        <authorList>
            <person name="Chaudhary D.K."/>
        </authorList>
    </citation>
    <scope>NUCLEOTIDE SEQUENCE [LARGE SCALE GENOMIC DNA]</scope>
    <source>
        <strain evidence="9 10">TW-1</strain>
    </source>
</reference>
<dbReference type="InterPro" id="IPR050415">
    <property type="entry name" value="MRET"/>
</dbReference>
<dbReference type="PANTHER" id="PTHR47354">
    <property type="entry name" value="NADH OXIDOREDUCTASE HCR"/>
    <property type="match status" value="1"/>
</dbReference>
<dbReference type="InterPro" id="IPR017938">
    <property type="entry name" value="Riboflavin_synthase-like_b-brl"/>
</dbReference>
<dbReference type="RefSeq" id="WP_166855822.1">
    <property type="nucleotide sequence ID" value="NZ_JAAQOM010000001.1"/>
</dbReference>
<dbReference type="SUPFAM" id="SSF52343">
    <property type="entry name" value="Ferredoxin reductase-like, C-terminal NADP-linked domain"/>
    <property type="match status" value="1"/>
</dbReference>
<dbReference type="Gene3D" id="2.40.30.10">
    <property type="entry name" value="Translation factors"/>
    <property type="match status" value="1"/>
</dbReference>
<evidence type="ECO:0000313" key="10">
    <source>
        <dbReference type="Proteomes" id="UP000716322"/>
    </source>
</evidence>
<dbReference type="PANTHER" id="PTHR47354:SF1">
    <property type="entry name" value="CARNITINE MONOOXYGENASE REDUCTASE SUBUNIT"/>
    <property type="match status" value="1"/>
</dbReference>
<dbReference type="PROSITE" id="PS51085">
    <property type="entry name" value="2FE2S_FER_2"/>
    <property type="match status" value="1"/>
</dbReference>
<organism evidence="9 10">
    <name type="scientific">Telluria antibiotica</name>
    <dbReference type="NCBI Taxonomy" id="2717319"/>
    <lineage>
        <taxon>Bacteria</taxon>
        <taxon>Pseudomonadati</taxon>
        <taxon>Pseudomonadota</taxon>
        <taxon>Betaproteobacteria</taxon>
        <taxon>Burkholderiales</taxon>
        <taxon>Oxalobacteraceae</taxon>
        <taxon>Telluria group</taxon>
        <taxon>Telluria</taxon>
    </lineage>
</organism>
<dbReference type="SUPFAM" id="SSF63380">
    <property type="entry name" value="Riboflavin synthase domain-like"/>
    <property type="match status" value="1"/>
</dbReference>
<protein>
    <submittedName>
        <fullName evidence="9">Oxidoreductase</fullName>
    </submittedName>
</protein>
<dbReference type="Gene3D" id="3.10.20.30">
    <property type="match status" value="1"/>
</dbReference>
<dbReference type="Pfam" id="PF00111">
    <property type="entry name" value="Fer2"/>
    <property type="match status" value="1"/>
</dbReference>
<dbReference type="InterPro" id="IPR006058">
    <property type="entry name" value="2Fe2S_fd_BS"/>
</dbReference>
<accession>A0ABX0P556</accession>
<evidence type="ECO:0000256" key="4">
    <source>
        <dbReference type="ARBA" id="ARBA00023002"/>
    </source>
</evidence>
<dbReference type="InterPro" id="IPR039261">
    <property type="entry name" value="FNR_nucleotide-bd"/>
</dbReference>
<gene>
    <name evidence="9" type="ORF">HAV22_01650</name>
</gene>
<dbReference type="EMBL" id="JAAQOM010000001">
    <property type="protein sequence ID" value="NIA52358.1"/>
    <property type="molecule type" value="Genomic_DNA"/>
</dbReference>
<dbReference type="PROSITE" id="PS00197">
    <property type="entry name" value="2FE2S_FER_1"/>
    <property type="match status" value="1"/>
</dbReference>
<dbReference type="InterPro" id="IPR001041">
    <property type="entry name" value="2Fe-2S_ferredoxin-type"/>
</dbReference>
<keyword evidence="5" id="KW-0408">Iron</keyword>
<keyword evidence="1" id="KW-0285">Flavoprotein</keyword>
<dbReference type="Gene3D" id="3.40.50.80">
    <property type="entry name" value="Nucleotide-binding domain of ferredoxin-NADP reductase (FNR) module"/>
    <property type="match status" value="1"/>
</dbReference>
<dbReference type="InterPro" id="IPR017927">
    <property type="entry name" value="FAD-bd_FR_type"/>
</dbReference>
<dbReference type="PRINTS" id="PR00409">
    <property type="entry name" value="PHDIOXRDTASE"/>
</dbReference>
<comment type="caution">
    <text evidence="9">The sequence shown here is derived from an EMBL/GenBank/DDBJ whole genome shotgun (WGS) entry which is preliminary data.</text>
</comment>
<dbReference type="CDD" id="cd00207">
    <property type="entry name" value="fer2"/>
    <property type="match status" value="1"/>
</dbReference>
<evidence type="ECO:0000256" key="2">
    <source>
        <dbReference type="ARBA" id="ARBA00022714"/>
    </source>
</evidence>
<evidence type="ECO:0000256" key="6">
    <source>
        <dbReference type="ARBA" id="ARBA00023014"/>
    </source>
</evidence>
<dbReference type="InterPro" id="IPR036010">
    <property type="entry name" value="2Fe-2S_ferredoxin-like_sf"/>
</dbReference>
<dbReference type="Proteomes" id="UP000716322">
    <property type="component" value="Unassembled WGS sequence"/>
</dbReference>
<dbReference type="SUPFAM" id="SSF54292">
    <property type="entry name" value="2Fe-2S ferredoxin-like"/>
    <property type="match status" value="1"/>
</dbReference>
<evidence type="ECO:0000256" key="3">
    <source>
        <dbReference type="ARBA" id="ARBA00022723"/>
    </source>
</evidence>
<proteinExistence type="predicted"/>
<feature type="domain" description="FAD-binding FR-type" evidence="8">
    <location>
        <begin position="1"/>
        <end position="103"/>
    </location>
</feature>
<name>A0ABX0P556_9BURK</name>
<feature type="domain" description="2Fe-2S ferredoxin-type" evidence="7">
    <location>
        <begin position="232"/>
        <end position="317"/>
    </location>
</feature>
<keyword evidence="6" id="KW-0411">Iron-sulfur</keyword>
<dbReference type="InterPro" id="IPR012675">
    <property type="entry name" value="Beta-grasp_dom_sf"/>
</dbReference>
<keyword evidence="10" id="KW-1185">Reference proteome</keyword>
<sequence>MSTIDVIVAARTREADGIFSYELVKADGGALPAFEAGAHIDVHLGDRLVRQYSLCNPPSETHRYVIGVLRDAASRGGSQAMHERVQAGTRLAISAPKNHFPLVPARRTLLLAGGIGITPLLAMAETLAARDAAFELHYCARSGALAAFRERILASPFARRTHFHFDDAPGGKLDAAALLAQPEADARLYVCGPAGFIEHVLATARAQGWVQTQLHVEYFAGAAVDTRADHAFDVELASSGKVVTVPAGRTVIQVLAAHGVDIPYSCEEGVCGTCLTGVLDGVPDHRDMYLTDEEHAANDQFTPCCSRARSAKLVLDL</sequence>
<keyword evidence="4" id="KW-0560">Oxidoreductase</keyword>
<evidence type="ECO:0000259" key="8">
    <source>
        <dbReference type="PROSITE" id="PS51384"/>
    </source>
</evidence>
<dbReference type="PROSITE" id="PS51384">
    <property type="entry name" value="FAD_FR"/>
    <property type="match status" value="1"/>
</dbReference>
<dbReference type="CDD" id="cd06185">
    <property type="entry name" value="PDR_like"/>
    <property type="match status" value="1"/>
</dbReference>
<evidence type="ECO:0000313" key="9">
    <source>
        <dbReference type="EMBL" id="NIA52358.1"/>
    </source>
</evidence>
<keyword evidence="3" id="KW-0479">Metal-binding</keyword>
<evidence type="ECO:0000256" key="1">
    <source>
        <dbReference type="ARBA" id="ARBA00022630"/>
    </source>
</evidence>
<evidence type="ECO:0000256" key="5">
    <source>
        <dbReference type="ARBA" id="ARBA00023004"/>
    </source>
</evidence>